<proteinExistence type="predicted"/>
<dbReference type="Proteomes" id="UP000044841">
    <property type="component" value="Unassembled WGS sequence"/>
</dbReference>
<dbReference type="InterPro" id="IPR011009">
    <property type="entry name" value="Kinase-like_dom_sf"/>
</dbReference>
<organism evidence="1 2">
    <name type="scientific">Rhizoctonia solani</name>
    <dbReference type="NCBI Taxonomy" id="456999"/>
    <lineage>
        <taxon>Eukaryota</taxon>
        <taxon>Fungi</taxon>
        <taxon>Dikarya</taxon>
        <taxon>Basidiomycota</taxon>
        <taxon>Agaricomycotina</taxon>
        <taxon>Agaricomycetes</taxon>
        <taxon>Cantharellales</taxon>
        <taxon>Ceratobasidiaceae</taxon>
        <taxon>Rhizoctonia</taxon>
    </lineage>
</organism>
<protein>
    <recommendedName>
        <fullName evidence="3">Protein kinase domain-containing protein</fullName>
    </recommendedName>
</protein>
<name>A0A0K6FM14_9AGAM</name>
<evidence type="ECO:0000313" key="1">
    <source>
        <dbReference type="EMBL" id="CUA67198.1"/>
    </source>
</evidence>
<dbReference type="EMBL" id="CYGV01000047">
    <property type="protein sequence ID" value="CUA67198.1"/>
    <property type="molecule type" value="Genomic_DNA"/>
</dbReference>
<evidence type="ECO:0000313" key="2">
    <source>
        <dbReference type="Proteomes" id="UP000044841"/>
    </source>
</evidence>
<gene>
    <name evidence="1" type="ORF">RSOLAG22IIIB_07259</name>
</gene>
<reference evidence="1 2" key="1">
    <citation type="submission" date="2015-07" db="EMBL/GenBank/DDBJ databases">
        <authorList>
            <person name="Noorani M."/>
        </authorList>
    </citation>
    <scope>NUCLEOTIDE SEQUENCE [LARGE SCALE GENOMIC DNA]</scope>
    <source>
        <strain evidence="1">BBA 69670</strain>
    </source>
</reference>
<dbReference type="AlphaFoldDB" id="A0A0K6FM14"/>
<dbReference type="SUPFAM" id="SSF56112">
    <property type="entry name" value="Protein kinase-like (PK-like)"/>
    <property type="match status" value="1"/>
</dbReference>
<keyword evidence="2" id="KW-1185">Reference proteome</keyword>
<accession>A0A0K6FM14</accession>
<evidence type="ECO:0008006" key="3">
    <source>
        <dbReference type="Google" id="ProtNLM"/>
    </source>
</evidence>
<sequence length="318" mass="35682">MPTKLACPYALGSIFNIEISPPQAAPFIAKAKVVHVYSPFTMSSVMRIALTSQSTDMMLPGEAVLKVYDRRFADGIRKEYDIDLPTHEGEARYAGYLQSGNAAHTKDQIDEAAYQLPDDAPELIELGEHMVSILSRSLFESEKAVYSVLSSMQGKYIPTFYGTTRLLGEPLFSFDTDVPGILVEFIPGTNLSHIDPTRIDLHAVCSTAVDIVNCYSDLNVLNRDMRLENFIVKPSGSGVMMIDFGHCRIRREDENDQAWGEAKCIEDEEGAIGYVVQNKFGWNYVKSGRYTVYAETAYIKSEWFNPETRKIEFVYIGC</sequence>